<dbReference type="AlphaFoldDB" id="O01443"/>
<feature type="compositionally biased region" description="Basic and acidic residues" evidence="2">
    <location>
        <begin position="76"/>
        <end position="90"/>
    </location>
</feature>
<proteinExistence type="predicted"/>
<dbReference type="RefSeq" id="NP_491465.2">
    <property type="nucleotide sequence ID" value="NM_059064.7"/>
</dbReference>
<dbReference type="Reactome" id="R-CEL-9013423">
    <property type="pathway name" value="RAC3 GTPase cycle"/>
</dbReference>
<dbReference type="ExpressionAtlas" id="O01443">
    <property type="expression patterns" value="baseline and differential"/>
</dbReference>
<dbReference type="Reactome" id="R-CEL-8980692">
    <property type="pathway name" value="RHOA GTPase cycle"/>
</dbReference>
<dbReference type="InterPro" id="IPR041852">
    <property type="entry name" value="ARHGAP6_RhoGAP"/>
</dbReference>
<sequence length="986" mass="108137">MSTSSRTPSPSSLSACGGPSSSTTTAHPSSSPKSKTSVTSSRSDTDSVIPEHKPSSASSFSIGRLLFRSSGSSNSTKRDSVDSGKDDETGRSPATSRPGSPNPGGDKSPQMSTSRRLAGFASRSIRKSQWRLFKHRTFFGSQRSSMKKNQLQLPRLTLRHPSIDSSAMPLQLDVDENASGEGSDDFLQIRRSTQRRWTDSDTTGRLRDSRDSSDFNDSHDTLDIAGTSAHGVADSSSHHHHNYSMTAPVSPNVPLSASSSHSEGWKYSSQKLLWKLKPKYAYSHASSTSSSTDSAWKSLDSMTWRSVDGAEVVLRGARLENLSEIERSALQLLAAQRLTKMLPGVNLGKPKALRQKRQKLVKSNRTPTVADVQRRASGTPMPEEKRVFGVSLAMCMLNEKRLDQESRCRSLDDSTVIMLNKSKAKPTKSEPEMMSHTMPEDRKWLYPSTQNLYPTSTSNPSSPSPIMGSAPPTGSILPSANLLSAEPTTCEPQQVTGRFLKKQRPASASFSCSLDANIDDVDPHALQVPKIVENCTQYLMTYGLTQVGLFRVAGNTKRCRQLRNALEKVGGGAVINDNMVENTTSHDVATLLKEYFRDLPQSLLPGEHYSAYIGAAKLNVDERIEAIRLLFALLVSPILDTLFVLLKFLHEVSCHSQDRHDEDGELLSGNKMDARNLATIFAPSILRVDHDKLHETLAENEHQVIIVETMISNVEEIFKIPKELQCKIYTKLRETEPDRLDRILNHLSKMDSHESHPGVLLSPFPATLEEDSSPRHHRHGDHSHIGRQSPLARELTTNGKVKVQSQRSGSWPFSLTKTQTSPSRPEGQHFFPADSQDGPGPSHSHHDPSTSGTTMSATTTPGPGRKTDFSMKAADDSGRDSEFCSDELTFGTISQPETARERSVTMSTACGSPSTSNSKKTPMMASLQGATTSKSVDARSPSRERVDIRSAARSSAAAARRRLRNVVRAFRFTSMTRSTPDIAQSS</sequence>
<dbReference type="FunCoup" id="O01443">
    <property type="interactions" value="9"/>
</dbReference>
<dbReference type="eggNOG" id="KOG2710">
    <property type="taxonomic scope" value="Eukaryota"/>
</dbReference>
<dbReference type="Proteomes" id="UP000001940">
    <property type="component" value="Chromosome I"/>
</dbReference>
<protein>
    <submittedName>
        <fullName evidence="4">Rho-GAP domain-containing protein</fullName>
    </submittedName>
</protein>
<feature type="region of interest" description="Disordered" evidence="2">
    <location>
        <begin position="894"/>
        <end position="944"/>
    </location>
</feature>
<dbReference type="WormBase" id="C01F4.2a">
    <property type="protein sequence ID" value="CE30414"/>
    <property type="gene ID" value="WBGene00015303"/>
    <property type="gene designation" value="rga-6"/>
</dbReference>
<gene>
    <name evidence="4 6" type="primary">rga-6</name>
    <name evidence="6" type="ORF">C01F4.2</name>
    <name evidence="4" type="ORF">CELE_C01F4.2</name>
</gene>
<dbReference type="SMART" id="SM00324">
    <property type="entry name" value="RhoGAP"/>
    <property type="match status" value="1"/>
</dbReference>
<feature type="region of interest" description="Disordered" evidence="2">
    <location>
        <begin position="1"/>
        <end position="121"/>
    </location>
</feature>
<dbReference type="PIR" id="T15220">
    <property type="entry name" value="T15220"/>
</dbReference>
<dbReference type="SMR" id="O01443"/>
<dbReference type="PANTHER" id="PTHR12635:SF7">
    <property type="entry name" value="RHO GTPASE ACTIVATING PROTEIN 6-RELATED"/>
    <property type="match status" value="1"/>
</dbReference>
<dbReference type="KEGG" id="cel:CELE_C01F4.2"/>
<accession>O01443</accession>
<dbReference type="GO" id="GO:0015629">
    <property type="term" value="C:actin cytoskeleton"/>
    <property type="evidence" value="ECO:0000318"/>
    <property type="project" value="GO_Central"/>
</dbReference>
<name>O01443_CAEEL</name>
<dbReference type="Pfam" id="PF00620">
    <property type="entry name" value="RhoGAP"/>
    <property type="match status" value="1"/>
</dbReference>
<dbReference type="AGR" id="WB:WBGene00015303"/>
<dbReference type="Gene3D" id="1.10.555.10">
    <property type="entry name" value="Rho GTPase activation protein"/>
    <property type="match status" value="1"/>
</dbReference>
<dbReference type="InterPro" id="IPR000198">
    <property type="entry name" value="RhoGAP_dom"/>
</dbReference>
<dbReference type="PaxDb" id="6239-C01F4.2a"/>
<dbReference type="InterPro" id="IPR037863">
    <property type="entry name" value="RHOGAP6/36"/>
</dbReference>
<accession>O01444</accession>
<feature type="compositionally biased region" description="Low complexity" evidence="2">
    <location>
        <begin position="849"/>
        <end position="864"/>
    </location>
</feature>
<evidence type="ECO:0000256" key="1">
    <source>
        <dbReference type="ARBA" id="ARBA00022468"/>
    </source>
</evidence>
<feature type="region of interest" description="Disordered" evidence="2">
    <location>
        <begin position="175"/>
        <end position="222"/>
    </location>
</feature>
<dbReference type="CDD" id="cd04376">
    <property type="entry name" value="RhoGAP_ARHGAP6"/>
    <property type="match status" value="1"/>
</dbReference>
<feature type="domain" description="Rho-GAP" evidence="3">
    <location>
        <begin position="512"/>
        <end position="718"/>
    </location>
</feature>
<feature type="compositionally biased region" description="Basic and acidic residues" evidence="2">
    <location>
        <begin position="196"/>
        <end position="222"/>
    </location>
</feature>
<feature type="compositionally biased region" description="Basic and acidic residues" evidence="2">
    <location>
        <begin position="865"/>
        <end position="882"/>
    </location>
</feature>
<dbReference type="STRING" id="6239.C01F4.2a.1"/>
<dbReference type="GO" id="GO:0050832">
    <property type="term" value="P:defense response to fungus"/>
    <property type="evidence" value="ECO:0000315"/>
    <property type="project" value="WormBase"/>
</dbReference>
<feature type="compositionally biased region" description="Polar residues" evidence="2">
    <location>
        <begin position="904"/>
        <end position="920"/>
    </location>
</feature>
<dbReference type="GO" id="GO:0005096">
    <property type="term" value="F:GTPase activator activity"/>
    <property type="evidence" value="ECO:0000318"/>
    <property type="project" value="GO_Central"/>
</dbReference>
<reference evidence="4 5" key="1">
    <citation type="journal article" date="1998" name="Science">
        <title>Genome sequence of the nematode C. elegans: a platform for investigating biology.</title>
        <authorList>
            <consortium name="The C. elegans sequencing consortium"/>
            <person name="Sulson J.E."/>
            <person name="Waterston R."/>
        </authorList>
    </citation>
    <scope>NUCLEOTIDE SEQUENCE [LARGE SCALE GENOMIC DNA]</scope>
    <source>
        <strain evidence="4 5">Bristol N2</strain>
    </source>
</reference>
<feature type="compositionally biased region" description="Basic and acidic residues" evidence="2">
    <location>
        <begin position="43"/>
        <end position="54"/>
    </location>
</feature>
<feature type="compositionally biased region" description="Acidic residues" evidence="2">
    <location>
        <begin position="175"/>
        <end position="184"/>
    </location>
</feature>
<dbReference type="PANTHER" id="PTHR12635">
    <property type="entry name" value="RHO-GTPASE-ACTIVATING PROTEIN 6 FAMILY MEMBER"/>
    <property type="match status" value="1"/>
</dbReference>
<dbReference type="PROSITE" id="PS50238">
    <property type="entry name" value="RHOGAP"/>
    <property type="match status" value="1"/>
</dbReference>
<organism evidence="4 5">
    <name type="scientific">Caenorhabditis elegans</name>
    <dbReference type="NCBI Taxonomy" id="6239"/>
    <lineage>
        <taxon>Eukaryota</taxon>
        <taxon>Metazoa</taxon>
        <taxon>Ecdysozoa</taxon>
        <taxon>Nematoda</taxon>
        <taxon>Chromadorea</taxon>
        <taxon>Rhabditida</taxon>
        <taxon>Rhabditina</taxon>
        <taxon>Rhabditomorpha</taxon>
        <taxon>Rhabditoidea</taxon>
        <taxon>Rhabditidae</taxon>
        <taxon>Peloderinae</taxon>
        <taxon>Caenorhabditis</taxon>
    </lineage>
</organism>
<dbReference type="HOGENOM" id="CLU_012176_0_0_1"/>
<keyword evidence="5" id="KW-1185">Reference proteome</keyword>
<dbReference type="SUPFAM" id="SSF48350">
    <property type="entry name" value="GTPase activation domain, GAP"/>
    <property type="match status" value="1"/>
</dbReference>
<dbReference type="CTD" id="172102"/>
<dbReference type="EMBL" id="BX284601">
    <property type="protein sequence ID" value="CCD62429.1"/>
    <property type="molecule type" value="Genomic_DNA"/>
</dbReference>
<evidence type="ECO:0000259" key="3">
    <source>
        <dbReference type="PROSITE" id="PS50238"/>
    </source>
</evidence>
<evidence type="ECO:0000313" key="5">
    <source>
        <dbReference type="Proteomes" id="UP000001940"/>
    </source>
</evidence>
<dbReference type="OrthoDB" id="10024839at2759"/>
<dbReference type="GO" id="GO:0007165">
    <property type="term" value="P:signal transduction"/>
    <property type="evidence" value="ECO:0007669"/>
    <property type="project" value="InterPro"/>
</dbReference>
<dbReference type="UCSC" id="C01F4.2a">
    <property type="organism name" value="c. elegans"/>
</dbReference>
<keyword evidence="1" id="KW-0343">GTPase activation</keyword>
<evidence type="ECO:0000256" key="2">
    <source>
        <dbReference type="SAM" id="MobiDB-lite"/>
    </source>
</evidence>
<feature type="compositionally biased region" description="Low complexity" evidence="2">
    <location>
        <begin position="1"/>
        <end position="42"/>
    </location>
</feature>
<dbReference type="InParanoid" id="O01443"/>
<dbReference type="GeneID" id="172102"/>
<dbReference type="PIR" id="T25484">
    <property type="entry name" value="T25484"/>
</dbReference>
<dbReference type="GO" id="GO:0007015">
    <property type="term" value="P:actin filament organization"/>
    <property type="evidence" value="ECO:0000318"/>
    <property type="project" value="GO_Central"/>
</dbReference>
<dbReference type="Bgee" id="WBGene00015303">
    <property type="expression patterns" value="Expressed in larva and 3 other cell types or tissues"/>
</dbReference>
<evidence type="ECO:0000313" key="4">
    <source>
        <dbReference type="EMBL" id="CCD62429.1"/>
    </source>
</evidence>
<dbReference type="OMA" id="VENCTQY"/>
<evidence type="ECO:0000313" key="6">
    <source>
        <dbReference type="WormBase" id="C01F4.2a"/>
    </source>
</evidence>
<feature type="compositionally biased region" description="Polar residues" evidence="2">
    <location>
        <begin position="795"/>
        <end position="823"/>
    </location>
</feature>
<feature type="region of interest" description="Disordered" evidence="2">
    <location>
        <begin position="751"/>
        <end position="882"/>
    </location>
</feature>
<feature type="region of interest" description="Disordered" evidence="2">
    <location>
        <begin position="361"/>
        <end position="381"/>
    </location>
</feature>
<dbReference type="InterPro" id="IPR008936">
    <property type="entry name" value="Rho_GTPase_activation_prot"/>
</dbReference>